<comment type="similarity">
    <text evidence="1">Belongs to the ANT/ATPSC lysine N-methyltransferase family.</text>
</comment>
<sequence length="197" mass="21310">MSEISDETDENILQPKSRAGLAAFGFVATATAGLFIVSSSFIAPALRKICLPFVPATDVQLKNVVSALKHPTKFGKSVVDIGSGDGRVVITVAKMGFSAVGYELNSWLVLYSKIQAITKGVASHATFKRMDLWKASYTKFDNVVIFGVDELMPNLEKKLIAELKPGSKVIACRFPFPNLPVTATHGKGVDTVWTYIV</sequence>
<evidence type="ECO:0000256" key="3">
    <source>
        <dbReference type="ARBA" id="ARBA00022679"/>
    </source>
</evidence>
<gene>
    <name evidence="6" type="primary">Fam173b</name>
</gene>
<keyword evidence="2" id="KW-0489">Methyltransferase</keyword>
<evidence type="ECO:0000256" key="2">
    <source>
        <dbReference type="ARBA" id="ARBA00022603"/>
    </source>
</evidence>
<keyword evidence="5" id="KW-0812">Transmembrane</keyword>
<keyword evidence="5" id="KW-1133">Transmembrane helix</keyword>
<dbReference type="SUPFAM" id="SSF53335">
    <property type="entry name" value="S-adenosyl-L-methionine-dependent methyltransferases"/>
    <property type="match status" value="1"/>
</dbReference>
<dbReference type="GO" id="GO:0032259">
    <property type="term" value="P:methylation"/>
    <property type="evidence" value="ECO:0007669"/>
    <property type="project" value="UniProtKB-KW"/>
</dbReference>
<dbReference type="Pfam" id="PF13489">
    <property type="entry name" value="Methyltransf_23"/>
    <property type="match status" value="1"/>
</dbReference>
<protein>
    <submittedName>
        <fullName evidence="6">Protein FAM173B</fullName>
    </submittedName>
</protein>
<dbReference type="PANTHER" id="PTHR13610:SF9">
    <property type="entry name" value="FI06469P"/>
    <property type="match status" value="1"/>
</dbReference>
<name>A0A6F9DD03_9ASCI</name>
<keyword evidence="3" id="KW-0808">Transferase</keyword>
<feature type="transmembrane region" description="Helical" evidence="5">
    <location>
        <begin position="21"/>
        <end position="43"/>
    </location>
</feature>
<evidence type="ECO:0000256" key="4">
    <source>
        <dbReference type="ARBA" id="ARBA00022691"/>
    </source>
</evidence>
<dbReference type="EMBL" id="LR785024">
    <property type="protein sequence ID" value="CAB3244357.1"/>
    <property type="molecule type" value="mRNA"/>
</dbReference>
<dbReference type="GO" id="GO:0016279">
    <property type="term" value="F:protein-lysine N-methyltransferase activity"/>
    <property type="evidence" value="ECO:0007669"/>
    <property type="project" value="InterPro"/>
</dbReference>
<dbReference type="InterPro" id="IPR029063">
    <property type="entry name" value="SAM-dependent_MTases_sf"/>
</dbReference>
<dbReference type="PANTHER" id="PTHR13610">
    <property type="entry name" value="METHYLTRANSFERASE DOMAIN-CONTAINING PROTEIN"/>
    <property type="match status" value="1"/>
</dbReference>
<organism evidence="6">
    <name type="scientific">Phallusia mammillata</name>
    <dbReference type="NCBI Taxonomy" id="59560"/>
    <lineage>
        <taxon>Eukaryota</taxon>
        <taxon>Metazoa</taxon>
        <taxon>Chordata</taxon>
        <taxon>Tunicata</taxon>
        <taxon>Ascidiacea</taxon>
        <taxon>Phlebobranchia</taxon>
        <taxon>Ascidiidae</taxon>
        <taxon>Phallusia</taxon>
    </lineage>
</organism>
<dbReference type="InterPro" id="IPR026170">
    <property type="entry name" value="FAM173A/B"/>
</dbReference>
<dbReference type="GO" id="GO:0005739">
    <property type="term" value="C:mitochondrion"/>
    <property type="evidence" value="ECO:0007669"/>
    <property type="project" value="TreeGrafter"/>
</dbReference>
<proteinExistence type="evidence at transcript level"/>
<dbReference type="GO" id="GO:1905706">
    <property type="term" value="P:regulation of mitochondrial ATP synthesis coupled proton transport"/>
    <property type="evidence" value="ECO:0007669"/>
    <property type="project" value="TreeGrafter"/>
</dbReference>
<dbReference type="Gene3D" id="3.40.50.150">
    <property type="entry name" value="Vaccinia Virus protein VP39"/>
    <property type="match status" value="1"/>
</dbReference>
<evidence type="ECO:0000256" key="1">
    <source>
        <dbReference type="ARBA" id="ARBA00010633"/>
    </source>
</evidence>
<evidence type="ECO:0000313" key="6">
    <source>
        <dbReference type="EMBL" id="CAB3244357.1"/>
    </source>
</evidence>
<keyword evidence="4" id="KW-0949">S-adenosyl-L-methionine</keyword>
<evidence type="ECO:0000256" key="5">
    <source>
        <dbReference type="SAM" id="Phobius"/>
    </source>
</evidence>
<accession>A0A6F9DD03</accession>
<keyword evidence="5" id="KW-0472">Membrane</keyword>
<reference evidence="6" key="1">
    <citation type="submission" date="2020-04" db="EMBL/GenBank/DDBJ databases">
        <authorList>
            <person name="Neveu A P."/>
        </authorList>
    </citation>
    <scope>NUCLEOTIDE SEQUENCE</scope>
    <source>
        <tissue evidence="6">Whole embryo</tissue>
    </source>
</reference>
<dbReference type="AlphaFoldDB" id="A0A6F9DD03"/>